<reference evidence="3 4" key="1">
    <citation type="journal article" date="2018" name="Mol. Biol. Evol.">
        <title>Broad Genomic Sampling Reveals a Smut Pathogenic Ancestry of the Fungal Clade Ustilaginomycotina.</title>
        <authorList>
            <person name="Kijpornyongpan T."/>
            <person name="Mondo S.J."/>
            <person name="Barry K."/>
            <person name="Sandor L."/>
            <person name="Lee J."/>
            <person name="Lipzen A."/>
            <person name="Pangilinan J."/>
            <person name="LaButti K."/>
            <person name="Hainaut M."/>
            <person name="Henrissat B."/>
            <person name="Grigoriev I.V."/>
            <person name="Spatafora J.W."/>
            <person name="Aime M.C."/>
        </authorList>
    </citation>
    <scope>NUCLEOTIDE SEQUENCE [LARGE SCALE GENOMIC DNA]</scope>
    <source>
        <strain evidence="3 4">MCA 3882</strain>
    </source>
</reference>
<protein>
    <submittedName>
        <fullName evidence="3">Uncharacterized protein</fullName>
    </submittedName>
</protein>
<feature type="compositionally biased region" description="Basic and acidic residues" evidence="1">
    <location>
        <begin position="120"/>
        <end position="135"/>
    </location>
</feature>
<evidence type="ECO:0000313" key="3">
    <source>
        <dbReference type="EMBL" id="PWN31947.1"/>
    </source>
</evidence>
<dbReference type="EMBL" id="KZ819606">
    <property type="protein sequence ID" value="PWN31947.1"/>
    <property type="molecule type" value="Genomic_DNA"/>
</dbReference>
<evidence type="ECO:0000313" key="4">
    <source>
        <dbReference type="Proteomes" id="UP000245771"/>
    </source>
</evidence>
<proteinExistence type="predicted"/>
<feature type="region of interest" description="Disordered" evidence="1">
    <location>
        <begin position="51"/>
        <end position="86"/>
    </location>
</feature>
<name>A0A316V312_9BASI</name>
<dbReference type="AlphaFoldDB" id="A0A316V312"/>
<dbReference type="Proteomes" id="UP000245771">
    <property type="component" value="Unassembled WGS sequence"/>
</dbReference>
<keyword evidence="2" id="KW-0732">Signal</keyword>
<organism evidence="3 4">
    <name type="scientific">Meira miltonrushii</name>
    <dbReference type="NCBI Taxonomy" id="1280837"/>
    <lineage>
        <taxon>Eukaryota</taxon>
        <taxon>Fungi</taxon>
        <taxon>Dikarya</taxon>
        <taxon>Basidiomycota</taxon>
        <taxon>Ustilaginomycotina</taxon>
        <taxon>Exobasidiomycetes</taxon>
        <taxon>Exobasidiales</taxon>
        <taxon>Brachybasidiaceae</taxon>
        <taxon>Meira</taxon>
    </lineage>
</organism>
<sequence length="174" mass="19349">MTSTLAILCALLALTIMMDMSVMSAPTNPQADRTLSKRTITSFDPLKHTVDQRSVIITSPTEEDPWESRDSGPGCDGSIKCKRSKQETVKEEKRSVIEVKDNAFVSRDSGPGCDGAVKCKRSEQETGKEEKRSEEVICSTQKRSTSPSDSLEALNILEFFSDEQQQPFEHQWAS</sequence>
<dbReference type="RefSeq" id="XP_025352249.1">
    <property type="nucleotide sequence ID" value="XM_025497922.1"/>
</dbReference>
<evidence type="ECO:0000256" key="1">
    <source>
        <dbReference type="SAM" id="MobiDB-lite"/>
    </source>
</evidence>
<feature type="signal peptide" evidence="2">
    <location>
        <begin position="1"/>
        <end position="24"/>
    </location>
</feature>
<evidence type="ECO:0000256" key="2">
    <source>
        <dbReference type="SAM" id="SignalP"/>
    </source>
</evidence>
<keyword evidence="4" id="KW-1185">Reference proteome</keyword>
<accession>A0A316V312</accession>
<feature type="chain" id="PRO_5016421673" evidence="2">
    <location>
        <begin position="25"/>
        <end position="174"/>
    </location>
</feature>
<dbReference type="InParanoid" id="A0A316V312"/>
<feature type="region of interest" description="Disordered" evidence="1">
    <location>
        <begin position="107"/>
        <end position="149"/>
    </location>
</feature>
<dbReference type="GeneID" id="37019703"/>
<gene>
    <name evidence="3" type="ORF">FA14DRAFT_157889</name>
</gene>
<feature type="compositionally biased region" description="Polar residues" evidence="1">
    <location>
        <begin position="138"/>
        <end position="149"/>
    </location>
</feature>